<feature type="compositionally biased region" description="Acidic residues" evidence="1">
    <location>
        <begin position="110"/>
        <end position="120"/>
    </location>
</feature>
<proteinExistence type="predicted"/>
<dbReference type="AlphaFoldDB" id="A0AAV9J5I3"/>
<comment type="caution">
    <text evidence="2">The sequence shown here is derived from an EMBL/GenBank/DDBJ whole genome shotgun (WGS) entry which is preliminary data.</text>
</comment>
<protein>
    <submittedName>
        <fullName evidence="2">Uncharacterized protein</fullName>
    </submittedName>
</protein>
<organism evidence="2 3">
    <name type="scientific">Oleoguttula mirabilis</name>
    <dbReference type="NCBI Taxonomy" id="1507867"/>
    <lineage>
        <taxon>Eukaryota</taxon>
        <taxon>Fungi</taxon>
        <taxon>Dikarya</taxon>
        <taxon>Ascomycota</taxon>
        <taxon>Pezizomycotina</taxon>
        <taxon>Dothideomycetes</taxon>
        <taxon>Dothideomycetidae</taxon>
        <taxon>Mycosphaerellales</taxon>
        <taxon>Teratosphaeriaceae</taxon>
        <taxon>Oleoguttula</taxon>
    </lineage>
</organism>
<feature type="region of interest" description="Disordered" evidence="1">
    <location>
        <begin position="55"/>
        <end position="135"/>
    </location>
</feature>
<evidence type="ECO:0000256" key="1">
    <source>
        <dbReference type="SAM" id="MobiDB-lite"/>
    </source>
</evidence>
<sequence>MSAKGMSWDAAADRKLLLGILKMQNISIDYDAMAEYMATDEQKCTPSAIMNRVKKLRAMAKDGSTGSDDGTPKSKGTPLKRKAGGDLETPAKKAKTTKGGKGSKGKTANAEDEDEDDGETGEMGAVKQEGGEEED</sequence>
<evidence type="ECO:0000313" key="2">
    <source>
        <dbReference type="EMBL" id="KAK4540008.1"/>
    </source>
</evidence>
<evidence type="ECO:0000313" key="3">
    <source>
        <dbReference type="Proteomes" id="UP001324427"/>
    </source>
</evidence>
<reference evidence="2 3" key="1">
    <citation type="submission" date="2021-11" db="EMBL/GenBank/DDBJ databases">
        <title>Black yeast isolated from Biological Soil Crust.</title>
        <authorList>
            <person name="Kurbessoian T."/>
        </authorList>
    </citation>
    <scope>NUCLEOTIDE SEQUENCE [LARGE SCALE GENOMIC DNA]</scope>
    <source>
        <strain evidence="2 3">CCFEE 5522</strain>
    </source>
</reference>
<keyword evidence="3" id="KW-1185">Reference proteome</keyword>
<gene>
    <name evidence="2" type="ORF">LTR36_009906</name>
</gene>
<dbReference type="EMBL" id="JAVFHQ010000077">
    <property type="protein sequence ID" value="KAK4540008.1"/>
    <property type="molecule type" value="Genomic_DNA"/>
</dbReference>
<accession>A0AAV9J5I3</accession>
<name>A0AAV9J5I3_9PEZI</name>
<dbReference type="Proteomes" id="UP001324427">
    <property type="component" value="Unassembled WGS sequence"/>
</dbReference>
<feature type="compositionally biased region" description="Basic residues" evidence="1">
    <location>
        <begin position="92"/>
        <end position="104"/>
    </location>
</feature>